<keyword evidence="2" id="KW-0808">Transferase</keyword>
<accession>A0A0D2GZG7</accession>
<feature type="domain" description="Methyltransferase" evidence="3">
    <location>
        <begin position="68"/>
        <end position="162"/>
    </location>
</feature>
<dbReference type="InterPro" id="IPR041698">
    <property type="entry name" value="Methyltransf_25"/>
</dbReference>
<evidence type="ECO:0000313" key="5">
    <source>
        <dbReference type="Proteomes" id="UP000053617"/>
    </source>
</evidence>
<reference evidence="4 5" key="1">
    <citation type="submission" date="2015-01" db="EMBL/GenBank/DDBJ databases">
        <title>The Genome Sequence of Rhinocladiella mackenzie CBS 650.93.</title>
        <authorList>
            <consortium name="The Broad Institute Genomics Platform"/>
            <person name="Cuomo C."/>
            <person name="de Hoog S."/>
            <person name="Gorbushina A."/>
            <person name="Stielow B."/>
            <person name="Teixiera M."/>
            <person name="Abouelleil A."/>
            <person name="Chapman S.B."/>
            <person name="Priest M."/>
            <person name="Young S.K."/>
            <person name="Wortman J."/>
            <person name="Nusbaum C."/>
            <person name="Birren B."/>
        </authorList>
    </citation>
    <scope>NUCLEOTIDE SEQUENCE [LARGE SCALE GENOMIC DNA]</scope>
    <source>
        <strain evidence="4 5">CBS 650.93</strain>
    </source>
</reference>
<dbReference type="Pfam" id="PF13649">
    <property type="entry name" value="Methyltransf_25"/>
    <property type="match status" value="1"/>
</dbReference>
<dbReference type="HOGENOM" id="CLU_060397_2_0_1"/>
<dbReference type="GO" id="GO:0008168">
    <property type="term" value="F:methyltransferase activity"/>
    <property type="evidence" value="ECO:0007669"/>
    <property type="project" value="UniProtKB-KW"/>
</dbReference>
<dbReference type="GO" id="GO:0032259">
    <property type="term" value="P:methylation"/>
    <property type="evidence" value="ECO:0007669"/>
    <property type="project" value="UniProtKB-KW"/>
</dbReference>
<dbReference type="Proteomes" id="UP000053617">
    <property type="component" value="Unassembled WGS sequence"/>
</dbReference>
<protein>
    <submittedName>
        <fullName evidence="4">Rhinocladiella mackenziei CBS 650.93 unplaced genomic scaffold supercont1.5, whole genome shotgun sequence</fullName>
    </submittedName>
</protein>
<proteinExistence type="predicted"/>
<dbReference type="PANTHER" id="PTHR43861">
    <property type="entry name" value="TRANS-ACONITATE 2-METHYLTRANSFERASE-RELATED"/>
    <property type="match status" value="1"/>
</dbReference>
<name>A0A0D2GZG7_9EURO</name>
<dbReference type="EMBL" id="KN847479">
    <property type="protein sequence ID" value="KIX03563.1"/>
    <property type="molecule type" value="Genomic_DNA"/>
</dbReference>
<sequence length="239" mass="27007">MDQDHHVAKDVNVTDGMPIEDDPKLAVRKSYDKIASIYLKWTEAKTSPRPAYIDKLLSRLHAPSTAHILELGCGAGMPVTKHLSERCTNVVANDISETQIELARSHLSNTRNIQFIRDDMTDLTFPPNTFDAVVAFYSLIHLPRHEQVEMLIKISTWLKHGGYLVCNLGASDDPGSSKEWLGGGRMYWSSFDTVTSLKWMDEADFYDVESEVVVDDEDGKKVSFLWVFAKKQEKVQEDG</sequence>
<dbReference type="GeneID" id="25295187"/>
<dbReference type="AlphaFoldDB" id="A0A0D2GZG7"/>
<dbReference type="PANTHER" id="PTHR43861:SF1">
    <property type="entry name" value="TRANS-ACONITATE 2-METHYLTRANSFERASE"/>
    <property type="match status" value="1"/>
</dbReference>
<evidence type="ECO:0000256" key="2">
    <source>
        <dbReference type="ARBA" id="ARBA00022679"/>
    </source>
</evidence>
<evidence type="ECO:0000256" key="1">
    <source>
        <dbReference type="ARBA" id="ARBA00022603"/>
    </source>
</evidence>
<gene>
    <name evidence="4" type="ORF">Z518_07116</name>
</gene>
<keyword evidence="1" id="KW-0489">Methyltransferase</keyword>
<dbReference type="RefSeq" id="XP_013270699.1">
    <property type="nucleotide sequence ID" value="XM_013415245.1"/>
</dbReference>
<dbReference type="Gene3D" id="3.40.50.150">
    <property type="entry name" value="Vaccinia Virus protein VP39"/>
    <property type="match status" value="1"/>
</dbReference>
<dbReference type="OrthoDB" id="540004at2759"/>
<dbReference type="VEuPathDB" id="FungiDB:Z518_07116"/>
<organism evidence="4 5">
    <name type="scientific">Rhinocladiella mackenziei CBS 650.93</name>
    <dbReference type="NCBI Taxonomy" id="1442369"/>
    <lineage>
        <taxon>Eukaryota</taxon>
        <taxon>Fungi</taxon>
        <taxon>Dikarya</taxon>
        <taxon>Ascomycota</taxon>
        <taxon>Pezizomycotina</taxon>
        <taxon>Eurotiomycetes</taxon>
        <taxon>Chaetothyriomycetidae</taxon>
        <taxon>Chaetothyriales</taxon>
        <taxon>Herpotrichiellaceae</taxon>
        <taxon>Rhinocladiella</taxon>
    </lineage>
</organism>
<dbReference type="CDD" id="cd02440">
    <property type="entry name" value="AdoMet_MTases"/>
    <property type="match status" value="1"/>
</dbReference>
<evidence type="ECO:0000259" key="3">
    <source>
        <dbReference type="Pfam" id="PF13649"/>
    </source>
</evidence>
<dbReference type="STRING" id="1442369.A0A0D2GZG7"/>
<evidence type="ECO:0000313" key="4">
    <source>
        <dbReference type="EMBL" id="KIX03563.1"/>
    </source>
</evidence>
<dbReference type="SUPFAM" id="SSF53335">
    <property type="entry name" value="S-adenosyl-L-methionine-dependent methyltransferases"/>
    <property type="match status" value="1"/>
</dbReference>
<dbReference type="InterPro" id="IPR029063">
    <property type="entry name" value="SAM-dependent_MTases_sf"/>
</dbReference>
<keyword evidence="5" id="KW-1185">Reference proteome</keyword>